<name>H8I4J2_METCZ</name>
<evidence type="ECO:0008006" key="4">
    <source>
        <dbReference type="Google" id="ProtNLM"/>
    </source>
</evidence>
<dbReference type="KEGG" id="mez:Mtc_1417"/>
<keyword evidence="1" id="KW-0472">Membrane</keyword>
<accession>H8I4J2</accession>
<dbReference type="AlphaFoldDB" id="H8I4J2"/>
<evidence type="ECO:0000256" key="1">
    <source>
        <dbReference type="SAM" id="Phobius"/>
    </source>
</evidence>
<keyword evidence="1" id="KW-1133">Transmembrane helix</keyword>
<evidence type="ECO:0000313" key="2">
    <source>
        <dbReference type="EMBL" id="AFD00171.1"/>
    </source>
</evidence>
<keyword evidence="3" id="KW-1185">Reference proteome</keyword>
<reference evidence="2 3" key="1">
    <citation type="journal article" date="2012" name="J. Bacteriol.">
        <title>Complete genome sequence of a thermophilic methanogen, Methanocella conradii HZ254, isolated from Chinese rice field soil.</title>
        <authorList>
            <person name="Lu Z."/>
            <person name="Lu Y."/>
        </authorList>
    </citation>
    <scope>NUCLEOTIDE SEQUENCE [LARGE SCALE GENOMIC DNA]</scope>
    <source>
        <strain evidence="3">DSM 24694 / JCM 17849 / CGMCC 1.5162 / HZ254</strain>
    </source>
</reference>
<sequence>MSGFNLCTIKVICSAIFALLLLCPQACGQAIHENPDALLPSRGQKAESQVESILEGMMARINDISAALNEGNYSEAKAAYSRFSASFDEFGELLWQLNLSTADYAAISEEMNLTHDAVRAIIEKGEAYNISIVGYSESLSAGDTASASLYAAKARESYASLSSSYEQLRRNASIVDSILAGQGIYTGGLDASLSGLDRYMYMVNASYQNVSIGHGPALSLYSDRLRASVGDEVTFRVVLRDENGTPMPGEGVKLYVDGRLAGECVTGDAGEGPIVYVVPVNVSCDRIFAHSECALSSGSLVVSNYVELEVEGAGPALTIKIDKEAVSFGERVNVTGTLTAKGQPVPGRRIILSFSDFSGSAITDRNGTYAHTMKVGPYTASGSHPVNASYIRKGNDILLNASASSEELSVLTTPALLSLDAPGYIMIGGTCRISGSLMASKGVPVADAVVSLYADEDFLSNYTTSDDGSFSGMLPVPCDVSPGTHTLYAAFNPGQGRAIAATNSTPLSTIFHAGEPRLSMDGVPMLAFRGDAIRLNGTLLTDDGMPIAGKALAVSIFDGPCLAVVTGSNGGFNISCNVTGEEAAGLSSVQVMDPDSSKVLYAASVLMLPYDAPIVAGVMVILPLIAVAAVFGYMRYVAPKPQKAAETPPAPVEVSVPTMPAKSSISIEDEVARIHSLSYSDQRRAMTQAYVLLREVLSSHGIKLDGSTTHNELYRYAVERLPSASEQLKGVVSLYEKAIYANVPLTGIEIDATIQYIKEIHDMPRGDEAR</sequence>
<dbReference type="eggNOG" id="arCOG02488">
    <property type="taxonomic scope" value="Archaea"/>
</dbReference>
<evidence type="ECO:0000313" key="3">
    <source>
        <dbReference type="Proteomes" id="UP000005233"/>
    </source>
</evidence>
<dbReference type="Proteomes" id="UP000005233">
    <property type="component" value="Chromosome"/>
</dbReference>
<keyword evidence="1" id="KW-0812">Transmembrane</keyword>
<feature type="transmembrane region" description="Helical" evidence="1">
    <location>
        <begin position="614"/>
        <end position="634"/>
    </location>
</feature>
<dbReference type="EMBL" id="CP003243">
    <property type="protein sequence ID" value="AFD00171.1"/>
    <property type="molecule type" value="Genomic_DNA"/>
</dbReference>
<protein>
    <recommendedName>
        <fullName evidence="4">DUF4129 domain-containing protein</fullName>
    </recommendedName>
</protein>
<gene>
    <name evidence="2" type="ordered locus">Mtc_1417</name>
</gene>
<dbReference type="HOGENOM" id="CLU_362751_0_0_2"/>
<proteinExistence type="predicted"/>
<dbReference type="STRING" id="1041930.Mtc_1417"/>
<organism evidence="2 3">
    <name type="scientific">Methanocella conradii (strain DSM 24694 / JCM 17849 / CGMCC 1.5162 / HZ254)</name>
    <dbReference type="NCBI Taxonomy" id="1041930"/>
    <lineage>
        <taxon>Archaea</taxon>
        <taxon>Methanobacteriati</taxon>
        <taxon>Methanobacteriota</taxon>
        <taxon>Stenosarchaea group</taxon>
        <taxon>Methanomicrobia</taxon>
        <taxon>Methanocellales</taxon>
        <taxon>Methanocellaceae</taxon>
        <taxon>Methanocella</taxon>
    </lineage>
</organism>